<dbReference type="RefSeq" id="WP_158208325.1">
    <property type="nucleotide sequence ID" value="NZ_CP046996.1"/>
</dbReference>
<dbReference type="Gene3D" id="3.30.70.270">
    <property type="match status" value="1"/>
</dbReference>
<dbReference type="CDD" id="cd00077">
    <property type="entry name" value="HDc"/>
    <property type="match status" value="1"/>
</dbReference>
<dbReference type="PROSITE" id="PS50887">
    <property type="entry name" value="GGDEF"/>
    <property type="match status" value="1"/>
</dbReference>
<evidence type="ECO:0000259" key="1">
    <source>
        <dbReference type="PROSITE" id="PS50112"/>
    </source>
</evidence>
<dbReference type="CDD" id="cd00130">
    <property type="entry name" value="PAS"/>
    <property type="match status" value="1"/>
</dbReference>
<protein>
    <submittedName>
        <fullName evidence="4">Diguanylate cyclase</fullName>
    </submittedName>
</protein>
<dbReference type="GO" id="GO:0006355">
    <property type="term" value="P:regulation of DNA-templated transcription"/>
    <property type="evidence" value="ECO:0007669"/>
    <property type="project" value="InterPro"/>
</dbReference>
<dbReference type="PROSITE" id="PS50112">
    <property type="entry name" value="PAS"/>
    <property type="match status" value="1"/>
</dbReference>
<dbReference type="PANTHER" id="PTHR43155:SF2">
    <property type="entry name" value="CYCLIC DI-GMP PHOSPHODIESTERASE PA4108"/>
    <property type="match status" value="1"/>
</dbReference>
<dbReference type="InterPro" id="IPR043128">
    <property type="entry name" value="Rev_trsase/Diguanyl_cyclase"/>
</dbReference>
<dbReference type="SUPFAM" id="SSF55785">
    <property type="entry name" value="PYP-like sensor domain (PAS domain)"/>
    <property type="match status" value="1"/>
</dbReference>
<dbReference type="Proteomes" id="UP000430508">
    <property type="component" value="Chromosome"/>
</dbReference>
<reference evidence="4 5" key="1">
    <citation type="submission" date="2019-12" db="EMBL/GenBank/DDBJ databases">
        <title>Sequence classification of anaerobic respiratory reductive dehalogenases: First we see many, then we see few.</title>
        <authorList>
            <person name="Molenda O."/>
            <person name="Puentes Jacome L.A."/>
            <person name="Cao X."/>
            <person name="Nesbo C.L."/>
            <person name="Tang S."/>
            <person name="Morson N."/>
            <person name="Patron J."/>
            <person name="Lomheim L."/>
            <person name="Wishart D.S."/>
            <person name="Edwards E.A."/>
        </authorList>
    </citation>
    <scope>NUCLEOTIDE SEQUENCE [LARGE SCALE GENOMIC DNA]</scope>
    <source>
        <strain evidence="4 5">12DCA</strain>
    </source>
</reference>
<organism evidence="4 5">
    <name type="scientific">Dehalobacter restrictus</name>
    <dbReference type="NCBI Taxonomy" id="55583"/>
    <lineage>
        <taxon>Bacteria</taxon>
        <taxon>Bacillati</taxon>
        <taxon>Bacillota</taxon>
        <taxon>Clostridia</taxon>
        <taxon>Eubacteriales</taxon>
        <taxon>Desulfitobacteriaceae</taxon>
        <taxon>Dehalobacter</taxon>
    </lineage>
</organism>
<sequence>MKPDQEWLKTTLESISDAVILTDIQGNIRLLSQKAELLTGWKNEEALHKPLTEVFQLLNAATNEELGGSMLNVLETGKKVEFTQNAVLLSKSGEKRPVRSKAKPVKDEDKHIQGIVLVFKELVRKNKKLGKAEFLSFHDPLTGLYNRRFFEEEFKRLNTERNLPISLALIDIDYLDDIKKDLGHAEGNLIIKKVAEIIKQECRVDDIIARISESEFMILLPKTNSKQADILVNRINDLVDKEKLDALNLPLSSGCEPTTKKENEIAFVYKEAAEKTSSLKNTAKNKPTNVLIEIIMETLYHKNDMEEKESAQVSEFCAEIGQTLELSEKNIENLEMIGLIRNIGKVSLDSRILHKPDKLTESEMAEMKRHPELGHEILNTMNEYAHLSDYVLAHHERWDGKGYPKGLKGEEIPLEARIVAIADAYNAMISSRPYRKALDVETAAEEILKNAGTQFDPHLAKVFVEKVLGKEHIK</sequence>
<dbReference type="NCBIfam" id="TIGR00229">
    <property type="entry name" value="sensory_box"/>
    <property type="match status" value="1"/>
</dbReference>
<dbReference type="InterPro" id="IPR029787">
    <property type="entry name" value="Nucleotide_cyclase"/>
</dbReference>
<dbReference type="Gene3D" id="1.10.3210.10">
    <property type="entry name" value="Hypothetical protein af1432"/>
    <property type="match status" value="1"/>
</dbReference>
<gene>
    <name evidence="4" type="ORF">GQ588_10080</name>
</gene>
<name>A0A857DLE7_9FIRM</name>
<proteinExistence type="predicted"/>
<feature type="domain" description="HD-GYP" evidence="3">
    <location>
        <begin position="284"/>
        <end position="474"/>
    </location>
</feature>
<dbReference type="Pfam" id="PF00989">
    <property type="entry name" value="PAS"/>
    <property type="match status" value="1"/>
</dbReference>
<dbReference type="NCBIfam" id="TIGR00254">
    <property type="entry name" value="GGDEF"/>
    <property type="match status" value="1"/>
</dbReference>
<accession>A0A857DLE7</accession>
<dbReference type="SMART" id="SM00091">
    <property type="entry name" value="PAS"/>
    <property type="match status" value="1"/>
</dbReference>
<dbReference type="SUPFAM" id="SSF109604">
    <property type="entry name" value="HD-domain/PDEase-like"/>
    <property type="match status" value="1"/>
</dbReference>
<dbReference type="EMBL" id="CP046996">
    <property type="protein sequence ID" value="QHA00956.1"/>
    <property type="molecule type" value="Genomic_DNA"/>
</dbReference>
<dbReference type="PROSITE" id="PS51832">
    <property type="entry name" value="HD_GYP"/>
    <property type="match status" value="1"/>
</dbReference>
<dbReference type="AlphaFoldDB" id="A0A857DLE7"/>
<dbReference type="Pfam" id="PF00990">
    <property type="entry name" value="GGDEF"/>
    <property type="match status" value="1"/>
</dbReference>
<evidence type="ECO:0000313" key="4">
    <source>
        <dbReference type="EMBL" id="QHA00956.1"/>
    </source>
</evidence>
<evidence type="ECO:0000259" key="3">
    <source>
        <dbReference type="PROSITE" id="PS51832"/>
    </source>
</evidence>
<feature type="domain" description="GGDEF" evidence="2">
    <location>
        <begin position="163"/>
        <end position="292"/>
    </location>
</feature>
<feature type="domain" description="PAS" evidence="1">
    <location>
        <begin position="4"/>
        <end position="77"/>
    </location>
</feature>
<dbReference type="InterPro" id="IPR013767">
    <property type="entry name" value="PAS_fold"/>
</dbReference>
<dbReference type="CDD" id="cd01949">
    <property type="entry name" value="GGDEF"/>
    <property type="match status" value="1"/>
</dbReference>
<dbReference type="InterPro" id="IPR003607">
    <property type="entry name" value="HD/PDEase_dom"/>
</dbReference>
<dbReference type="PANTHER" id="PTHR43155">
    <property type="entry name" value="CYCLIC DI-GMP PHOSPHODIESTERASE PA4108-RELATED"/>
    <property type="match status" value="1"/>
</dbReference>
<dbReference type="SUPFAM" id="SSF55073">
    <property type="entry name" value="Nucleotide cyclase"/>
    <property type="match status" value="1"/>
</dbReference>
<dbReference type="SMART" id="SM00267">
    <property type="entry name" value="GGDEF"/>
    <property type="match status" value="1"/>
</dbReference>
<dbReference type="Gene3D" id="3.30.450.20">
    <property type="entry name" value="PAS domain"/>
    <property type="match status" value="1"/>
</dbReference>
<evidence type="ECO:0000259" key="2">
    <source>
        <dbReference type="PROSITE" id="PS50887"/>
    </source>
</evidence>
<dbReference type="InterPro" id="IPR000014">
    <property type="entry name" value="PAS"/>
</dbReference>
<dbReference type="InterPro" id="IPR037522">
    <property type="entry name" value="HD_GYP_dom"/>
</dbReference>
<dbReference type="Pfam" id="PF13487">
    <property type="entry name" value="HD_5"/>
    <property type="match status" value="1"/>
</dbReference>
<dbReference type="InterPro" id="IPR000160">
    <property type="entry name" value="GGDEF_dom"/>
</dbReference>
<evidence type="ECO:0000313" key="5">
    <source>
        <dbReference type="Proteomes" id="UP000430508"/>
    </source>
</evidence>
<dbReference type="InterPro" id="IPR035965">
    <property type="entry name" value="PAS-like_dom_sf"/>
</dbReference>